<dbReference type="SUPFAM" id="SSF54534">
    <property type="entry name" value="FKBP-like"/>
    <property type="match status" value="1"/>
</dbReference>
<evidence type="ECO:0000313" key="16">
    <source>
        <dbReference type="RefSeq" id="WP_034410978.1"/>
    </source>
</evidence>
<dbReference type="GO" id="GO:0044183">
    <property type="term" value="F:protein folding chaperone"/>
    <property type="evidence" value="ECO:0007669"/>
    <property type="project" value="TreeGrafter"/>
</dbReference>
<dbReference type="PANTHER" id="PTHR30560:SF3">
    <property type="entry name" value="TRIGGER FACTOR-LIKE PROTEIN TIG, CHLOROPLASTIC"/>
    <property type="match status" value="1"/>
</dbReference>
<dbReference type="InterPro" id="IPR008880">
    <property type="entry name" value="Trigger_fac_C"/>
</dbReference>
<evidence type="ECO:0000256" key="4">
    <source>
        <dbReference type="ARBA" id="ARBA00016902"/>
    </source>
</evidence>
<dbReference type="Pfam" id="PF05698">
    <property type="entry name" value="Trigger_C"/>
    <property type="match status" value="1"/>
</dbReference>
<comment type="function">
    <text evidence="11">Involved in protein export. Acts as a chaperone by maintaining the newly synthesized protein in an open conformation. Functions as a peptidyl-prolyl cis-trans isomerase.</text>
</comment>
<dbReference type="Proteomes" id="UP000675920">
    <property type="component" value="Unplaced"/>
</dbReference>
<evidence type="ECO:0000256" key="10">
    <source>
        <dbReference type="ARBA" id="ARBA00029986"/>
    </source>
</evidence>
<dbReference type="EC" id="5.2.1.8" evidence="3 11"/>
<dbReference type="Gene3D" id="1.10.3120.10">
    <property type="entry name" value="Trigger factor, C-terminal domain"/>
    <property type="match status" value="1"/>
</dbReference>
<dbReference type="PIRSF" id="PIRSF003095">
    <property type="entry name" value="Trigger_factor"/>
    <property type="match status" value="1"/>
</dbReference>
<evidence type="ECO:0000313" key="15">
    <source>
        <dbReference type="Proteomes" id="UP000675920"/>
    </source>
</evidence>
<evidence type="ECO:0000256" key="1">
    <source>
        <dbReference type="ARBA" id="ARBA00000971"/>
    </source>
</evidence>
<dbReference type="GO" id="GO:0003755">
    <property type="term" value="F:peptidyl-prolyl cis-trans isomerase activity"/>
    <property type="evidence" value="ECO:0007669"/>
    <property type="project" value="UniProtKB-UniRule"/>
</dbReference>
<reference evidence="16" key="1">
    <citation type="journal article" date="2004" name="J. Bacteriol.">
        <title>Functional dissection of Escherichia coli trigger factor: unraveling the function of individual domains.</title>
        <authorList>
            <person name="Kramer G."/>
            <person name="Rutkowska A."/>
            <person name="Wegrzyn R.D."/>
            <person name="Patzelt H."/>
            <person name="Kurz T.A."/>
            <person name="Merz F."/>
            <person name="Rauch T."/>
            <person name="Vorderwulbecke S."/>
            <person name="Deuerling E."/>
            <person name="Bukau B."/>
        </authorList>
    </citation>
    <scope>NUCLEOTIDE SEQUENCE</scope>
</reference>
<comment type="catalytic activity">
    <reaction evidence="1 11 12">
        <text>[protein]-peptidylproline (omega=180) = [protein]-peptidylproline (omega=0)</text>
        <dbReference type="Rhea" id="RHEA:16237"/>
        <dbReference type="Rhea" id="RHEA-COMP:10747"/>
        <dbReference type="Rhea" id="RHEA-COMP:10748"/>
        <dbReference type="ChEBI" id="CHEBI:83833"/>
        <dbReference type="ChEBI" id="CHEBI:83834"/>
        <dbReference type="EC" id="5.2.1.8"/>
    </reaction>
</comment>
<dbReference type="RefSeq" id="WP_034410978.1">
    <property type="nucleotide sequence ID" value="NZ_AXWS01000008.1"/>
</dbReference>
<dbReference type="InterPro" id="IPR046357">
    <property type="entry name" value="PPIase_dom_sf"/>
</dbReference>
<dbReference type="Pfam" id="PF05697">
    <property type="entry name" value="Trigger_N"/>
    <property type="match status" value="1"/>
</dbReference>
<feature type="domain" description="PPIase FKBP-type" evidence="14">
    <location>
        <begin position="163"/>
        <end position="223"/>
    </location>
</feature>
<dbReference type="SUPFAM" id="SSF109998">
    <property type="entry name" value="Triger factor/SurA peptide-binding domain-like"/>
    <property type="match status" value="1"/>
</dbReference>
<evidence type="ECO:0000256" key="5">
    <source>
        <dbReference type="ARBA" id="ARBA00022618"/>
    </source>
</evidence>
<keyword evidence="9 11" id="KW-0131">Cell cycle</keyword>
<keyword evidence="7 11" id="KW-0143">Chaperone</keyword>
<evidence type="ECO:0000259" key="14">
    <source>
        <dbReference type="PROSITE" id="PS50059"/>
    </source>
</evidence>
<evidence type="ECO:0000256" key="3">
    <source>
        <dbReference type="ARBA" id="ARBA00013194"/>
    </source>
</evidence>
<gene>
    <name evidence="11 16" type="primary">tig</name>
</gene>
<dbReference type="Pfam" id="PF00254">
    <property type="entry name" value="FKBP_C"/>
    <property type="match status" value="1"/>
</dbReference>
<dbReference type="GO" id="GO:0005737">
    <property type="term" value="C:cytoplasm"/>
    <property type="evidence" value="ECO:0007669"/>
    <property type="project" value="UniProtKB-SubCell"/>
</dbReference>
<dbReference type="Gene3D" id="3.30.70.1050">
    <property type="entry name" value="Trigger factor ribosome-binding domain"/>
    <property type="match status" value="1"/>
</dbReference>
<keyword evidence="5 11" id="KW-0132">Cell division</keyword>
<dbReference type="GO" id="GO:0043022">
    <property type="term" value="F:ribosome binding"/>
    <property type="evidence" value="ECO:0007669"/>
    <property type="project" value="TreeGrafter"/>
</dbReference>
<name>A0A8B6X7F2_9BURK</name>
<evidence type="ECO:0000256" key="7">
    <source>
        <dbReference type="ARBA" id="ARBA00023186"/>
    </source>
</evidence>
<keyword evidence="6 11" id="KW-0697">Rotamase</keyword>
<proteinExistence type="inferred from homology"/>
<comment type="subcellular location">
    <subcellularLocation>
        <location evidence="11">Cytoplasm</location>
    </subcellularLocation>
    <text evidence="11">About half TF is bound to the ribosome near the polypeptide exit tunnel while the other half is free in the cytoplasm.</text>
</comment>
<organism evidence="15 16">
    <name type="scientific">Derxia gummosa DSM 723</name>
    <dbReference type="NCBI Taxonomy" id="1121388"/>
    <lineage>
        <taxon>Bacteria</taxon>
        <taxon>Pseudomonadati</taxon>
        <taxon>Pseudomonadota</taxon>
        <taxon>Betaproteobacteria</taxon>
        <taxon>Burkholderiales</taxon>
        <taxon>Alcaligenaceae</taxon>
        <taxon>Derxia</taxon>
    </lineage>
</organism>
<dbReference type="PROSITE" id="PS50059">
    <property type="entry name" value="FKBP_PPIASE"/>
    <property type="match status" value="1"/>
</dbReference>
<dbReference type="HAMAP" id="MF_00303">
    <property type="entry name" value="Trigger_factor_Tig"/>
    <property type="match status" value="1"/>
</dbReference>
<dbReference type="InterPro" id="IPR027304">
    <property type="entry name" value="Trigger_fact/SurA_dom_sf"/>
</dbReference>
<evidence type="ECO:0000256" key="6">
    <source>
        <dbReference type="ARBA" id="ARBA00023110"/>
    </source>
</evidence>
<dbReference type="GO" id="GO:0051301">
    <property type="term" value="P:cell division"/>
    <property type="evidence" value="ECO:0007669"/>
    <property type="project" value="UniProtKB-KW"/>
</dbReference>
<dbReference type="Gene3D" id="3.10.50.40">
    <property type="match status" value="1"/>
</dbReference>
<dbReference type="InterPro" id="IPR037041">
    <property type="entry name" value="Trigger_fac_C_sf"/>
</dbReference>
<dbReference type="InterPro" id="IPR005215">
    <property type="entry name" value="Trig_fac"/>
</dbReference>
<evidence type="ECO:0000256" key="2">
    <source>
        <dbReference type="ARBA" id="ARBA00005464"/>
    </source>
</evidence>
<dbReference type="InterPro" id="IPR036611">
    <property type="entry name" value="Trigger_fac_ribosome-bd_sf"/>
</dbReference>
<comment type="domain">
    <text evidence="11">Consists of 3 domains; the N-terminus binds the ribosome, the middle domain has PPIase activity, while the C-terminus has intrinsic chaperone activity on its own.</text>
</comment>
<evidence type="ECO:0000256" key="12">
    <source>
        <dbReference type="PROSITE-ProRule" id="PRU00277"/>
    </source>
</evidence>
<dbReference type="InterPro" id="IPR008881">
    <property type="entry name" value="Trigger_fac_ribosome-bd_bac"/>
</dbReference>
<dbReference type="GO" id="GO:0043335">
    <property type="term" value="P:protein unfolding"/>
    <property type="evidence" value="ECO:0007669"/>
    <property type="project" value="TreeGrafter"/>
</dbReference>
<evidence type="ECO:0000256" key="9">
    <source>
        <dbReference type="ARBA" id="ARBA00023306"/>
    </source>
</evidence>
<dbReference type="FunFam" id="3.10.50.40:FF:000001">
    <property type="entry name" value="Trigger factor"/>
    <property type="match status" value="1"/>
</dbReference>
<reference evidence="16" key="3">
    <citation type="submission" date="2025-08" db="UniProtKB">
        <authorList>
            <consortium name="RefSeq"/>
        </authorList>
    </citation>
    <scope>IDENTIFICATION</scope>
</reference>
<accession>A0A8B6X7F2</accession>
<evidence type="ECO:0000256" key="13">
    <source>
        <dbReference type="RuleBase" id="RU003914"/>
    </source>
</evidence>
<sequence length="437" mass="48930">MQIEQVSALERRVQISVPLAEIAKEVESRLKRLSRSVKMQGFRPGKVPLKLVAQNYGFQVQNEVVSERINDAMNKVISDAQLRVAGQPRVEPKAAEEGVAPSDNAEFVATFEVFPEITFGDWKAADVERVDSPVTDTEIDKTIEILRKQRQSWADVDREVQDGDRVTCDFVGRIDGVEFDGGKAQDFVFVLGAKQMLPEFEQGALGLKVGESRTFPLSFPEDYHGKEVAGKTAEFEITVKSVSGPVLPEVDAEFAKQLGIEDGDLAKMREDVRTNLEREVRNRTKSRTKDSVMNALLKVAEFEVPKALIEQDIERLREMARNDLKQRGMNVDDSLPFPAELFQAQAERRVRLGLAIGELVNRNGLNASQDQVRAHIEDFAKSYEDPASVMAWYFADRKRLADVEAVVLEDNVVNWVLSQANVVETAVSFDELMNAAS</sequence>
<evidence type="ECO:0000256" key="8">
    <source>
        <dbReference type="ARBA" id="ARBA00023235"/>
    </source>
</evidence>
<dbReference type="InterPro" id="IPR001179">
    <property type="entry name" value="PPIase_FKBP_dom"/>
</dbReference>
<dbReference type="PANTHER" id="PTHR30560">
    <property type="entry name" value="TRIGGER FACTOR CHAPERONE AND PEPTIDYL-PROLYL CIS/TRANS ISOMERASE"/>
    <property type="match status" value="1"/>
</dbReference>
<reference evidence="16" key="2">
    <citation type="journal article" date="2005" name="Curr. Opin. Struct. Biol.">
        <title>A cradle for new proteins: trigger factor at the ribosome.</title>
        <authorList>
            <person name="Maier T."/>
            <person name="Ferbitz L."/>
            <person name="Deuerling E."/>
            <person name="Ban N."/>
        </authorList>
    </citation>
    <scope>NUCLEOTIDE SEQUENCE</scope>
</reference>
<keyword evidence="8 11" id="KW-0413">Isomerase</keyword>
<dbReference type="NCBIfam" id="TIGR00115">
    <property type="entry name" value="tig"/>
    <property type="match status" value="1"/>
</dbReference>
<dbReference type="OrthoDB" id="9767721at2"/>
<protein>
    <recommendedName>
        <fullName evidence="4 11">Trigger factor</fullName>
        <shortName evidence="11">TF</shortName>
        <ecNumber evidence="3 11">5.2.1.8</ecNumber>
    </recommendedName>
    <alternativeName>
        <fullName evidence="10 11">PPIase</fullName>
    </alternativeName>
</protein>
<comment type="similarity">
    <text evidence="2 11 13">Belongs to the FKBP-type PPIase family. Tig subfamily.</text>
</comment>
<dbReference type="SUPFAM" id="SSF102735">
    <property type="entry name" value="Trigger factor ribosome-binding domain"/>
    <property type="match status" value="1"/>
</dbReference>
<keyword evidence="11" id="KW-0963">Cytoplasm</keyword>
<dbReference type="GO" id="GO:0051083">
    <property type="term" value="P:'de novo' cotranslational protein folding"/>
    <property type="evidence" value="ECO:0007669"/>
    <property type="project" value="TreeGrafter"/>
</dbReference>
<dbReference type="GO" id="GO:0015031">
    <property type="term" value="P:protein transport"/>
    <property type="evidence" value="ECO:0007669"/>
    <property type="project" value="UniProtKB-UniRule"/>
</dbReference>
<evidence type="ECO:0000256" key="11">
    <source>
        <dbReference type="HAMAP-Rule" id="MF_00303"/>
    </source>
</evidence>
<dbReference type="AlphaFoldDB" id="A0A8B6X7F2"/>
<keyword evidence="15" id="KW-1185">Reference proteome</keyword>